<accession>A0A557QXF2</accession>
<organism evidence="1 2">
    <name type="scientific">Denitromonas halophila</name>
    <dbReference type="NCBI Taxonomy" id="1629404"/>
    <lineage>
        <taxon>Bacteria</taxon>
        <taxon>Pseudomonadati</taxon>
        <taxon>Pseudomonadota</taxon>
        <taxon>Betaproteobacteria</taxon>
        <taxon>Rhodocyclales</taxon>
        <taxon>Zoogloeaceae</taxon>
        <taxon>Denitromonas</taxon>
    </lineage>
</organism>
<evidence type="ECO:0000313" key="2">
    <source>
        <dbReference type="Proteomes" id="UP000319502"/>
    </source>
</evidence>
<dbReference type="OrthoDB" id="6592844at2"/>
<dbReference type="RefSeq" id="WP_144308989.1">
    <property type="nucleotide sequence ID" value="NZ_VMNK01000006.1"/>
</dbReference>
<evidence type="ECO:0000313" key="1">
    <source>
        <dbReference type="EMBL" id="TVO57516.1"/>
    </source>
</evidence>
<dbReference type="Proteomes" id="UP000319502">
    <property type="component" value="Unassembled WGS sequence"/>
</dbReference>
<name>A0A557QXF2_9RHOO</name>
<proteinExistence type="predicted"/>
<dbReference type="InterPro" id="IPR018755">
    <property type="entry name" value="Phage_Mu_Gp48"/>
</dbReference>
<gene>
    <name evidence="1" type="ORF">FHP91_07515</name>
</gene>
<reference evidence="1 2" key="1">
    <citation type="submission" date="2019-07" db="EMBL/GenBank/DDBJ databases">
        <title>The pathways for chlorine oxyanion respiration interact through the shared metabolite chlorate.</title>
        <authorList>
            <person name="Barnum T.P."/>
            <person name="Cheng Y."/>
            <person name="Hill K.A."/>
            <person name="Lucas L.N."/>
            <person name="Carlson H.K."/>
            <person name="Coates J.D."/>
        </authorList>
    </citation>
    <scope>NUCLEOTIDE SEQUENCE [LARGE SCALE GENOMIC DNA]</scope>
    <source>
        <strain evidence="1 2">SFB-3</strain>
    </source>
</reference>
<dbReference type="AlphaFoldDB" id="A0A557QXF2"/>
<keyword evidence="2" id="KW-1185">Reference proteome</keyword>
<dbReference type="Pfam" id="PF10076">
    <property type="entry name" value="Phage_Mu_Gp48"/>
    <property type="match status" value="1"/>
</dbReference>
<protein>
    <submittedName>
        <fullName evidence="1">DUF2313 domain-containing protein</fullName>
    </submittedName>
</protein>
<comment type="caution">
    <text evidence="1">The sequence shown here is derived from an EMBL/GenBank/DDBJ whole genome shotgun (WGS) entry which is preliminary data.</text>
</comment>
<dbReference type="EMBL" id="VMNK01000006">
    <property type="protein sequence ID" value="TVO57516.1"/>
    <property type="molecule type" value="Genomic_DNA"/>
</dbReference>
<sequence>MHADLLRRLLPPGAIDPNAELLGAEADAEGARLDAAQLAASALHDEADPRNTLALITDWERVAGLPDKCSAALATTLQERRAALVARIAGGGGASRAYFMGVAERLGYSVEIEEYRPFICGISQCGVQALNPAQMRFVWRVRLAGPRVTYFRCGESQVGTDPLLKITRAEDLECTFQRLKPAHTRLFVSYEGA</sequence>